<feature type="transmembrane region" description="Helical" evidence="1">
    <location>
        <begin position="209"/>
        <end position="229"/>
    </location>
</feature>
<gene>
    <name evidence="2" type="ORF">E3T51_01280</name>
</gene>
<name>A0A4R9BWW4_9MICO</name>
<dbReference type="EMBL" id="SOHN01000003">
    <property type="protein sequence ID" value="TFD91371.1"/>
    <property type="molecule type" value="Genomic_DNA"/>
</dbReference>
<evidence type="ECO:0000256" key="1">
    <source>
        <dbReference type="SAM" id="Phobius"/>
    </source>
</evidence>
<keyword evidence="3" id="KW-1185">Reference proteome</keyword>
<feature type="transmembrane region" description="Helical" evidence="1">
    <location>
        <begin position="173"/>
        <end position="197"/>
    </location>
</feature>
<feature type="transmembrane region" description="Helical" evidence="1">
    <location>
        <begin position="283"/>
        <end position="307"/>
    </location>
</feature>
<keyword evidence="1" id="KW-0472">Membrane</keyword>
<dbReference type="RefSeq" id="WP_134526467.1">
    <property type="nucleotide sequence ID" value="NZ_SOHN01000003.1"/>
</dbReference>
<keyword evidence="1" id="KW-1133">Transmembrane helix</keyword>
<accession>A0A4R9BWW4</accession>
<dbReference type="NCBIfam" id="NF038403">
    <property type="entry name" value="perm_prefix_1"/>
    <property type="match status" value="1"/>
</dbReference>
<keyword evidence="1" id="KW-0812">Transmembrane</keyword>
<evidence type="ECO:0000313" key="2">
    <source>
        <dbReference type="EMBL" id="TFD91371.1"/>
    </source>
</evidence>
<evidence type="ECO:0000313" key="3">
    <source>
        <dbReference type="Proteomes" id="UP000297626"/>
    </source>
</evidence>
<feature type="transmembrane region" description="Helical" evidence="1">
    <location>
        <begin position="87"/>
        <end position="105"/>
    </location>
</feature>
<reference evidence="2 3" key="1">
    <citation type="submission" date="2019-03" db="EMBL/GenBank/DDBJ databases">
        <title>Genomics of glacier-inhabiting Cryobacterium strains.</title>
        <authorList>
            <person name="Liu Q."/>
            <person name="Xin Y.-H."/>
        </authorList>
    </citation>
    <scope>NUCLEOTIDE SEQUENCE [LARGE SCALE GENOMIC DNA]</scope>
    <source>
        <strain evidence="2 3">Sr54</strain>
    </source>
</reference>
<feature type="transmembrane region" description="Helical" evidence="1">
    <location>
        <begin position="241"/>
        <end position="263"/>
    </location>
</feature>
<dbReference type="Proteomes" id="UP000297626">
    <property type="component" value="Unassembled WGS sequence"/>
</dbReference>
<organism evidence="2 3">
    <name type="scientific">Cryobacterium serini</name>
    <dbReference type="NCBI Taxonomy" id="1259201"/>
    <lineage>
        <taxon>Bacteria</taxon>
        <taxon>Bacillati</taxon>
        <taxon>Actinomycetota</taxon>
        <taxon>Actinomycetes</taxon>
        <taxon>Micrococcales</taxon>
        <taxon>Microbacteriaceae</taxon>
        <taxon>Cryobacterium</taxon>
    </lineage>
</organism>
<dbReference type="AlphaFoldDB" id="A0A4R9BWW4"/>
<comment type="caution">
    <text evidence="2">The sequence shown here is derived from an EMBL/GenBank/DDBJ whole genome shotgun (WGS) entry which is preliminary data.</text>
</comment>
<feature type="transmembrane region" description="Helical" evidence="1">
    <location>
        <begin position="117"/>
        <end position="143"/>
    </location>
</feature>
<sequence>MTAKLTQRYITATTKNLGTASESDVRAELEGSIADAIDARVEQGIRRADAERAVLTELGDPALLAAAYADRPLHLIGPRHYLTWARLLKILLATVPLFTFLGIALMESFSNDSIGEIIAAGITMGLSVAVHVTFWVTLLFAVLERIGTTTRGHWNVDRPPDYPRSHDNRGDSVASLTGLTILAAAMFRDGFAGPALLDAEPVAILNPDLWPWAISGLFTLIAARAALSVRILIVGRWTTSMAILNTTLAILFMSLITTLLGWGELINPEVILGVIDAGASMDIVRVIALLAGLATVGFASWSTGIGWQGTANTTNR</sequence>
<dbReference type="InterPro" id="IPR047928">
    <property type="entry name" value="Perm_prefix_1"/>
</dbReference>
<proteinExistence type="predicted"/>
<protein>
    <submittedName>
        <fullName evidence="2">Uncharacterized protein</fullName>
    </submittedName>
</protein>